<reference evidence="2 3" key="1">
    <citation type="journal article" date="2021" name="Elife">
        <title>Chloroplast acquisition without the gene transfer in kleptoplastic sea slugs, Plakobranchus ocellatus.</title>
        <authorList>
            <person name="Maeda T."/>
            <person name="Takahashi S."/>
            <person name="Yoshida T."/>
            <person name="Shimamura S."/>
            <person name="Takaki Y."/>
            <person name="Nagai Y."/>
            <person name="Toyoda A."/>
            <person name="Suzuki Y."/>
            <person name="Arimoto A."/>
            <person name="Ishii H."/>
            <person name="Satoh N."/>
            <person name="Nishiyama T."/>
            <person name="Hasebe M."/>
            <person name="Maruyama T."/>
            <person name="Minagawa J."/>
            <person name="Obokata J."/>
            <person name="Shigenobu S."/>
        </authorList>
    </citation>
    <scope>NUCLEOTIDE SEQUENCE [LARGE SCALE GENOMIC DNA]</scope>
</reference>
<evidence type="ECO:0000313" key="2">
    <source>
        <dbReference type="EMBL" id="GFN73721.1"/>
    </source>
</evidence>
<dbReference type="PANTHER" id="PTHR15239:SF6">
    <property type="entry name" value="RIBOSOME QUALITY CONTROL COMPLEX SUBUNIT NEMF"/>
    <property type="match status" value="1"/>
</dbReference>
<evidence type="ECO:0000259" key="1">
    <source>
        <dbReference type="Pfam" id="PF05670"/>
    </source>
</evidence>
<sequence length="86" mass="9659">MAICNSAAWDSKVVTSAWWVYHDQVSKTAPSGEYLSTGSFMIRGRKNYLPPSYLIYGFGFLFKVWLHQCAAATAGQFVNSGRDRDE</sequence>
<feature type="domain" description="NFACT RNA-binding" evidence="1">
    <location>
        <begin position="1"/>
        <end position="44"/>
    </location>
</feature>
<comment type="caution">
    <text evidence="2">The sequence shown here is derived from an EMBL/GenBank/DDBJ whole genome shotgun (WGS) entry which is preliminary data.</text>
</comment>
<dbReference type="Pfam" id="PF05670">
    <property type="entry name" value="NFACT-R_1"/>
    <property type="match status" value="1"/>
</dbReference>
<dbReference type="PANTHER" id="PTHR15239">
    <property type="entry name" value="NUCLEAR EXPORT MEDIATOR FACTOR NEMF"/>
    <property type="match status" value="1"/>
</dbReference>
<organism evidence="2 3">
    <name type="scientific">Plakobranchus ocellatus</name>
    <dbReference type="NCBI Taxonomy" id="259542"/>
    <lineage>
        <taxon>Eukaryota</taxon>
        <taxon>Metazoa</taxon>
        <taxon>Spiralia</taxon>
        <taxon>Lophotrochozoa</taxon>
        <taxon>Mollusca</taxon>
        <taxon>Gastropoda</taxon>
        <taxon>Heterobranchia</taxon>
        <taxon>Euthyneura</taxon>
        <taxon>Panpulmonata</taxon>
        <taxon>Sacoglossa</taxon>
        <taxon>Placobranchoidea</taxon>
        <taxon>Plakobranchidae</taxon>
        <taxon>Plakobranchus</taxon>
    </lineage>
</organism>
<dbReference type="Proteomes" id="UP000735302">
    <property type="component" value="Unassembled WGS sequence"/>
</dbReference>
<dbReference type="InterPro" id="IPR008532">
    <property type="entry name" value="NFACT_RNA-bd"/>
</dbReference>
<dbReference type="AlphaFoldDB" id="A0AAV3XU63"/>
<dbReference type="EMBL" id="BLXT01000021">
    <property type="protein sequence ID" value="GFN73721.1"/>
    <property type="molecule type" value="Genomic_DNA"/>
</dbReference>
<dbReference type="GO" id="GO:0043023">
    <property type="term" value="F:ribosomal large subunit binding"/>
    <property type="evidence" value="ECO:0007669"/>
    <property type="project" value="TreeGrafter"/>
</dbReference>
<dbReference type="GO" id="GO:1990116">
    <property type="term" value="P:ribosome-associated ubiquitin-dependent protein catabolic process"/>
    <property type="evidence" value="ECO:0007669"/>
    <property type="project" value="TreeGrafter"/>
</dbReference>
<proteinExistence type="predicted"/>
<accession>A0AAV3XU63</accession>
<protein>
    <submittedName>
        <fullName evidence="2">Nuclear export mediator factor nemf-like</fullName>
    </submittedName>
</protein>
<gene>
    <name evidence="2" type="ORF">PoB_000022700</name>
</gene>
<dbReference type="GO" id="GO:1990112">
    <property type="term" value="C:RQC complex"/>
    <property type="evidence" value="ECO:0007669"/>
    <property type="project" value="TreeGrafter"/>
</dbReference>
<dbReference type="GO" id="GO:0072344">
    <property type="term" value="P:rescue of stalled ribosome"/>
    <property type="evidence" value="ECO:0007669"/>
    <property type="project" value="TreeGrafter"/>
</dbReference>
<evidence type="ECO:0000313" key="3">
    <source>
        <dbReference type="Proteomes" id="UP000735302"/>
    </source>
</evidence>
<name>A0AAV3XU63_9GAST</name>
<dbReference type="InterPro" id="IPR051608">
    <property type="entry name" value="RQC_Subunit_NEMF"/>
</dbReference>
<keyword evidence="3" id="KW-1185">Reference proteome</keyword>
<dbReference type="GO" id="GO:0000049">
    <property type="term" value="F:tRNA binding"/>
    <property type="evidence" value="ECO:0007669"/>
    <property type="project" value="TreeGrafter"/>
</dbReference>